<keyword evidence="1" id="KW-0326">Glycosidase</keyword>
<keyword evidence="5" id="KW-0540">Nuclease</keyword>
<feature type="domain" description="Fibronectin type-III" evidence="4">
    <location>
        <begin position="139"/>
        <end position="229"/>
    </location>
</feature>
<dbReference type="PROSITE" id="PS50853">
    <property type="entry name" value="FN3"/>
    <property type="match status" value="1"/>
</dbReference>
<feature type="signal peptide" evidence="3">
    <location>
        <begin position="1"/>
        <end position="37"/>
    </location>
</feature>
<proteinExistence type="predicted"/>
<dbReference type="PANTHER" id="PTHR12121:SF36">
    <property type="entry name" value="ENDONUCLEASE_EXONUCLEASE_PHOSPHATASE DOMAIN-CONTAINING PROTEIN"/>
    <property type="match status" value="1"/>
</dbReference>
<sequence>MSFRRPSRRRARVLATTLVALAAMATSLLLSAGPAAAAEAVPAPVRPHGEHVVRVTAHSITVALPRLAHATHYRLYAATTRNDVTVARIRHAHASAVATAPRLTIRGLRYTTAPYWYRVKAWNAKHYRWGLTVRSVALRPGPPTTVRVTATRRGTWLTWHGTATGFTVAQATDRAMRTGRRTYTLRGTTTQFTPYGTTPGRTYWFRVRRTNHDTASPWSTPVRARVRAHLQPVRLMTYNVLTSAADGQRTTGERIAPWSKRRAGVAALIRGATPDVVCLQEAGGWVGSPQGYGGTRQADDLAHLLGSYTLARTETPPTEHHYFRTGSYLLYRTSVYRAVGTGGHWFLGDNRVAAYQVLQRRSTGATVLAVSVHLNFGNGRAADDVRAAETRSLLSQAGRLAAAKGVPVVYAGDFNSVLNRNHVYDGAGDVMRAHRVADAQSVAQSRPNERFNSANLYLRTPPEVGQSIDYVFAPAGVAVRSREVVLRLSRGRFRGVIPSDHNPVLVRAAFPY</sequence>
<dbReference type="InterPro" id="IPR006311">
    <property type="entry name" value="TAT_signal"/>
</dbReference>
<dbReference type="Gene3D" id="3.60.10.10">
    <property type="entry name" value="Endonuclease/exonuclease/phosphatase"/>
    <property type="match status" value="1"/>
</dbReference>
<dbReference type="Gene3D" id="2.60.40.10">
    <property type="entry name" value="Immunoglobulins"/>
    <property type="match status" value="1"/>
</dbReference>
<accession>A0A1M5GT24</accession>
<keyword evidence="5" id="KW-0269">Exonuclease</keyword>
<dbReference type="EMBL" id="FQVU01000002">
    <property type="protein sequence ID" value="SHG06940.1"/>
    <property type="molecule type" value="Genomic_DNA"/>
</dbReference>
<keyword evidence="5" id="KW-0378">Hydrolase</keyword>
<dbReference type="Proteomes" id="UP000186132">
    <property type="component" value="Unassembled WGS sequence"/>
</dbReference>
<protein>
    <submittedName>
        <fullName evidence="5">Metal-dependent hydrolase, endonuclease/exonuclease/phosphatase family</fullName>
    </submittedName>
</protein>
<dbReference type="PROSITE" id="PS51318">
    <property type="entry name" value="TAT"/>
    <property type="match status" value="1"/>
</dbReference>
<dbReference type="PANTHER" id="PTHR12121">
    <property type="entry name" value="CARBON CATABOLITE REPRESSOR PROTEIN 4"/>
    <property type="match status" value="1"/>
</dbReference>
<keyword evidence="2" id="KW-0119">Carbohydrate metabolism</keyword>
<dbReference type="InterPro" id="IPR003961">
    <property type="entry name" value="FN3_dom"/>
</dbReference>
<evidence type="ECO:0000256" key="2">
    <source>
        <dbReference type="ARBA" id="ARBA00023326"/>
    </source>
</evidence>
<dbReference type="SUPFAM" id="SSF56219">
    <property type="entry name" value="DNase I-like"/>
    <property type="match status" value="1"/>
</dbReference>
<dbReference type="GO" id="GO:0016798">
    <property type="term" value="F:hydrolase activity, acting on glycosyl bonds"/>
    <property type="evidence" value="ECO:0007669"/>
    <property type="project" value="UniProtKB-KW"/>
</dbReference>
<dbReference type="InterPro" id="IPR036116">
    <property type="entry name" value="FN3_sf"/>
</dbReference>
<dbReference type="GO" id="GO:0000175">
    <property type="term" value="F:3'-5'-RNA exonuclease activity"/>
    <property type="evidence" value="ECO:0007669"/>
    <property type="project" value="TreeGrafter"/>
</dbReference>
<keyword evidence="3" id="KW-0732">Signal</keyword>
<evidence type="ECO:0000313" key="6">
    <source>
        <dbReference type="Proteomes" id="UP000186132"/>
    </source>
</evidence>
<dbReference type="Pfam" id="PF03372">
    <property type="entry name" value="Exo_endo_phos"/>
    <property type="match status" value="1"/>
</dbReference>
<keyword evidence="5" id="KW-0255">Endonuclease</keyword>
<keyword evidence="6" id="KW-1185">Reference proteome</keyword>
<keyword evidence="2" id="KW-0624">Polysaccharide degradation</keyword>
<dbReference type="SUPFAM" id="SSF49265">
    <property type="entry name" value="Fibronectin type III"/>
    <property type="match status" value="1"/>
</dbReference>
<dbReference type="STRING" id="1206085.SAMN05443575_1285"/>
<reference evidence="5 6" key="1">
    <citation type="submission" date="2016-11" db="EMBL/GenBank/DDBJ databases">
        <authorList>
            <person name="Jaros S."/>
            <person name="Januszkiewicz K."/>
            <person name="Wedrychowicz H."/>
        </authorList>
    </citation>
    <scope>NUCLEOTIDE SEQUENCE [LARGE SCALE GENOMIC DNA]</scope>
    <source>
        <strain evidence="5 6">DSM 45627</strain>
    </source>
</reference>
<evidence type="ECO:0000256" key="1">
    <source>
        <dbReference type="ARBA" id="ARBA00023295"/>
    </source>
</evidence>
<evidence type="ECO:0000259" key="4">
    <source>
        <dbReference type="PROSITE" id="PS50853"/>
    </source>
</evidence>
<dbReference type="CDD" id="cd00063">
    <property type="entry name" value="FN3"/>
    <property type="match status" value="1"/>
</dbReference>
<dbReference type="InterPro" id="IPR013783">
    <property type="entry name" value="Ig-like_fold"/>
</dbReference>
<name>A0A1M5GT24_9ACTN</name>
<dbReference type="AlphaFoldDB" id="A0A1M5GT24"/>
<dbReference type="InterPro" id="IPR036691">
    <property type="entry name" value="Endo/exonu/phosph_ase_sf"/>
</dbReference>
<dbReference type="InterPro" id="IPR005135">
    <property type="entry name" value="Endo/exonuclease/phosphatase"/>
</dbReference>
<dbReference type="RefSeq" id="WP_143168024.1">
    <property type="nucleotide sequence ID" value="NZ_FQVU01000002.1"/>
</dbReference>
<organism evidence="5 6">
    <name type="scientific">Jatrophihabitans endophyticus</name>
    <dbReference type="NCBI Taxonomy" id="1206085"/>
    <lineage>
        <taxon>Bacteria</taxon>
        <taxon>Bacillati</taxon>
        <taxon>Actinomycetota</taxon>
        <taxon>Actinomycetes</taxon>
        <taxon>Jatrophihabitantales</taxon>
        <taxon>Jatrophihabitantaceae</taxon>
        <taxon>Jatrophihabitans</taxon>
    </lineage>
</organism>
<feature type="chain" id="PRO_5012386661" evidence="3">
    <location>
        <begin position="38"/>
        <end position="512"/>
    </location>
</feature>
<dbReference type="SMART" id="SM00060">
    <property type="entry name" value="FN3"/>
    <property type="match status" value="2"/>
</dbReference>
<evidence type="ECO:0000256" key="3">
    <source>
        <dbReference type="SAM" id="SignalP"/>
    </source>
</evidence>
<evidence type="ECO:0000313" key="5">
    <source>
        <dbReference type="EMBL" id="SHG06940.1"/>
    </source>
</evidence>
<gene>
    <name evidence="5" type="ORF">SAMN05443575_1285</name>
</gene>
<dbReference type="OrthoDB" id="4013874at2"/>
<dbReference type="GO" id="GO:0004519">
    <property type="term" value="F:endonuclease activity"/>
    <property type="evidence" value="ECO:0007669"/>
    <property type="project" value="UniProtKB-KW"/>
</dbReference>
<dbReference type="InterPro" id="IPR050410">
    <property type="entry name" value="CCR4/nocturin_mRNA_transcr"/>
</dbReference>
<dbReference type="GO" id="GO:0000272">
    <property type="term" value="P:polysaccharide catabolic process"/>
    <property type="evidence" value="ECO:0007669"/>
    <property type="project" value="UniProtKB-KW"/>
</dbReference>